<feature type="domain" description="Solute-binding protein family 5" evidence="6">
    <location>
        <begin position="97"/>
        <end position="463"/>
    </location>
</feature>
<dbReference type="EMBL" id="FWWV01000001">
    <property type="protein sequence ID" value="SMB79090.1"/>
    <property type="molecule type" value="Genomic_DNA"/>
</dbReference>
<keyword evidence="3" id="KW-0813">Transport</keyword>
<dbReference type="GO" id="GO:0015833">
    <property type="term" value="P:peptide transport"/>
    <property type="evidence" value="ECO:0007669"/>
    <property type="project" value="TreeGrafter"/>
</dbReference>
<dbReference type="Gene3D" id="3.40.190.10">
    <property type="entry name" value="Periplasmic binding protein-like II"/>
    <property type="match status" value="1"/>
</dbReference>
<organism evidence="7 8">
    <name type="scientific">Pasteurella testudinis DSM 23072</name>
    <dbReference type="NCBI Taxonomy" id="1122938"/>
    <lineage>
        <taxon>Bacteria</taxon>
        <taxon>Pseudomonadati</taxon>
        <taxon>Pseudomonadota</taxon>
        <taxon>Gammaproteobacteria</taxon>
        <taxon>Pasteurellales</taxon>
        <taxon>Pasteurellaceae</taxon>
        <taxon>Pasteurella</taxon>
    </lineage>
</organism>
<comment type="similarity">
    <text evidence="2">Belongs to the bacterial solute-binding protein 5 family.</text>
</comment>
<accession>A0A1W1UDF3</accession>
<evidence type="ECO:0000256" key="1">
    <source>
        <dbReference type="ARBA" id="ARBA00004196"/>
    </source>
</evidence>
<reference evidence="8" key="1">
    <citation type="submission" date="2017-04" db="EMBL/GenBank/DDBJ databases">
        <authorList>
            <person name="Varghese N."/>
            <person name="Submissions S."/>
        </authorList>
    </citation>
    <scope>NUCLEOTIDE SEQUENCE [LARGE SCALE GENOMIC DNA]</scope>
    <source>
        <strain evidence="8">DSM 23072</strain>
    </source>
</reference>
<evidence type="ECO:0000256" key="2">
    <source>
        <dbReference type="ARBA" id="ARBA00005695"/>
    </source>
</evidence>
<dbReference type="GO" id="GO:0030288">
    <property type="term" value="C:outer membrane-bounded periplasmic space"/>
    <property type="evidence" value="ECO:0007669"/>
    <property type="project" value="TreeGrafter"/>
</dbReference>
<evidence type="ECO:0000259" key="6">
    <source>
        <dbReference type="Pfam" id="PF00496"/>
    </source>
</evidence>
<feature type="chain" id="PRO_5010706963" evidence="5">
    <location>
        <begin position="23"/>
        <end position="547"/>
    </location>
</feature>
<dbReference type="SUPFAM" id="SSF53850">
    <property type="entry name" value="Periplasmic binding protein-like II"/>
    <property type="match status" value="1"/>
</dbReference>
<feature type="signal peptide" evidence="5">
    <location>
        <begin position="1"/>
        <end position="22"/>
    </location>
</feature>
<dbReference type="GO" id="GO:1904680">
    <property type="term" value="F:peptide transmembrane transporter activity"/>
    <property type="evidence" value="ECO:0007669"/>
    <property type="project" value="TreeGrafter"/>
</dbReference>
<dbReference type="InterPro" id="IPR030678">
    <property type="entry name" value="Peptide/Ni-bd"/>
</dbReference>
<comment type="subcellular location">
    <subcellularLocation>
        <location evidence="1">Cell envelope</location>
    </subcellularLocation>
</comment>
<evidence type="ECO:0000313" key="8">
    <source>
        <dbReference type="Proteomes" id="UP000192408"/>
    </source>
</evidence>
<evidence type="ECO:0000256" key="5">
    <source>
        <dbReference type="SAM" id="SignalP"/>
    </source>
</evidence>
<evidence type="ECO:0000256" key="3">
    <source>
        <dbReference type="ARBA" id="ARBA00022448"/>
    </source>
</evidence>
<dbReference type="CDD" id="cd08504">
    <property type="entry name" value="PBP2_OppA"/>
    <property type="match status" value="1"/>
</dbReference>
<keyword evidence="8" id="KW-1185">Reference proteome</keyword>
<dbReference type="Pfam" id="PF00496">
    <property type="entry name" value="SBP_bac_5"/>
    <property type="match status" value="1"/>
</dbReference>
<dbReference type="FunFam" id="3.90.76.10:FF:000001">
    <property type="entry name" value="Oligopeptide ABC transporter substrate-binding protein"/>
    <property type="match status" value="1"/>
</dbReference>
<name>A0A1W1UDF3_9PAST</name>
<dbReference type="Proteomes" id="UP000192408">
    <property type="component" value="Unassembled WGS sequence"/>
</dbReference>
<protein>
    <submittedName>
        <fullName evidence="7">Peptide/nickel transport system substrate-binding protein</fullName>
    </submittedName>
</protein>
<proteinExistence type="inferred from homology"/>
<dbReference type="PROSITE" id="PS51257">
    <property type="entry name" value="PROKAR_LIPOPROTEIN"/>
    <property type="match status" value="1"/>
</dbReference>
<dbReference type="Gene3D" id="3.10.105.10">
    <property type="entry name" value="Dipeptide-binding Protein, Domain 3"/>
    <property type="match status" value="1"/>
</dbReference>
<dbReference type="PANTHER" id="PTHR30290:SF10">
    <property type="entry name" value="PERIPLASMIC OLIGOPEPTIDE-BINDING PROTEIN-RELATED"/>
    <property type="match status" value="1"/>
</dbReference>
<gene>
    <name evidence="7" type="ORF">SAMN05660772_00313</name>
</gene>
<dbReference type="InterPro" id="IPR039424">
    <property type="entry name" value="SBP_5"/>
</dbReference>
<dbReference type="InterPro" id="IPR000914">
    <property type="entry name" value="SBP_5_dom"/>
</dbReference>
<evidence type="ECO:0000313" key="7">
    <source>
        <dbReference type="EMBL" id="SMB79090.1"/>
    </source>
</evidence>
<dbReference type="AlphaFoldDB" id="A0A1W1UDF3"/>
<dbReference type="PANTHER" id="PTHR30290">
    <property type="entry name" value="PERIPLASMIC BINDING COMPONENT OF ABC TRANSPORTER"/>
    <property type="match status" value="1"/>
</dbReference>
<sequence length="547" mass="62076">MKSAVFIRFNLWFAPLCCLALAVLLTACDWQQKPADDKTTAPQTQTEQPDESRHLLTRGIYAQGFDLQPQQLRDDLQLPLIRDLYEGLVRVDKEGKLQGGAAQSWQQQDYKIWTFHLQPDLKWSNGSALTAQDFVQSWYALAAQAENNPLSEYLRFIALENAEQVLNKAYGVEMLGIKALDEHTLQLTLSQPVPHLPQMLSHVALFPVYQGDNNPVEQPQEGQENHAAVVTNGAYRLLYQHGSDLLLEKNPFYWNRNSVFFRNVSYQALHENERAANIDVLQLPAAGSAVPENMLRVALPSLCTYYYEFNFRHPQLKQSAVRKALAAMISLQEINADNFSGGLNSMRSNGKFLPRSLQSSEQEEGWAPTVVEQLLAQAGVNSGKPLRLRLSYEQQGIHPQIAERMIRMLSQSDLIQIQADPLTRQQLLAKRAQGDFDLIRSGWCADYPEPSAFLNILHSQSANNKMAYQNHELDELLQKSLQSAVSDSERLQIYQQIEKIINQEQVVLPLFQYYRDYLIKSDLAGYAVPAVNSGIDSRDLYRKIGQQ</sequence>
<dbReference type="PIRSF" id="PIRSF002741">
    <property type="entry name" value="MppA"/>
    <property type="match status" value="1"/>
</dbReference>
<dbReference type="GO" id="GO:0043190">
    <property type="term" value="C:ATP-binding cassette (ABC) transporter complex"/>
    <property type="evidence" value="ECO:0007669"/>
    <property type="project" value="InterPro"/>
</dbReference>
<keyword evidence="4 5" id="KW-0732">Signal</keyword>
<dbReference type="Gene3D" id="3.90.76.10">
    <property type="entry name" value="Dipeptide-binding Protein, Domain 1"/>
    <property type="match status" value="1"/>
</dbReference>
<evidence type="ECO:0000256" key="4">
    <source>
        <dbReference type="ARBA" id="ARBA00022729"/>
    </source>
</evidence>
<dbReference type="STRING" id="1122938.SAMN05660772_00313"/>